<feature type="domain" description="Peptidase C80" evidence="24">
    <location>
        <begin position="46"/>
        <end position="249"/>
    </location>
</feature>
<keyword evidence="4" id="KW-1032">Host cell membrane</keyword>
<dbReference type="GO" id="GO:0006508">
    <property type="term" value="P:proteolysis"/>
    <property type="evidence" value="ECO:0007669"/>
    <property type="project" value="UniProtKB-KW"/>
</dbReference>
<dbReference type="PATRIC" id="fig|1005043.3.peg.435"/>
<dbReference type="GO" id="GO:0090729">
    <property type="term" value="F:toxin activity"/>
    <property type="evidence" value="ECO:0007669"/>
    <property type="project" value="UniProtKB-KW"/>
</dbReference>
<reference evidence="25 26" key="1">
    <citation type="journal article" date="2012" name="Genome Res.">
        <title>Genomic basis of endosymbiont-conferred protection against an insect parasitoid.</title>
        <authorList>
            <person name="Hansen A.K."/>
            <person name="Vorburger C."/>
            <person name="Moran N.A."/>
        </authorList>
    </citation>
    <scope>NUCLEOTIDE SEQUENCE [LARGE SCALE GENOMIC DNA]</scope>
    <source>
        <strain evidence="26">R5.15</strain>
    </source>
</reference>
<comment type="cofactor">
    <cofactor evidence="1">
        <name>Mg(2+)</name>
        <dbReference type="ChEBI" id="CHEBI:18420"/>
    </cofactor>
</comment>
<dbReference type="InterPro" id="IPR011049">
    <property type="entry name" value="Serralysin-like_metalloprot_C"/>
</dbReference>
<dbReference type="RefSeq" id="WP_006706175.1">
    <property type="nucleotide sequence ID" value="NZ_AGCA01000103.1"/>
</dbReference>
<keyword evidence="17" id="KW-0843">Virulence</keyword>
<evidence type="ECO:0000256" key="14">
    <source>
        <dbReference type="ARBA" id="ARBA00022837"/>
    </source>
</evidence>
<evidence type="ECO:0000256" key="17">
    <source>
        <dbReference type="ARBA" id="ARBA00023026"/>
    </source>
</evidence>
<protein>
    <submittedName>
        <fullName evidence="25">RTX toxin</fullName>
    </submittedName>
</protein>
<keyword evidence="7" id="KW-0645">Protease</keyword>
<feature type="region of interest" description="Disordered" evidence="22">
    <location>
        <begin position="1"/>
        <end position="25"/>
    </location>
</feature>
<dbReference type="GO" id="GO:0044164">
    <property type="term" value="C:host cell cytosol"/>
    <property type="evidence" value="ECO:0007669"/>
    <property type="project" value="UniProtKB-SubCell"/>
</dbReference>
<proteinExistence type="predicted"/>
<dbReference type="InterPro" id="IPR050557">
    <property type="entry name" value="RTX_toxin/Mannuronan_C5-epim"/>
</dbReference>
<evidence type="ECO:0000256" key="12">
    <source>
        <dbReference type="ARBA" id="ARBA00022807"/>
    </source>
</evidence>
<keyword evidence="13" id="KW-0068">Autocatalytic cleavage</keyword>
<keyword evidence="18" id="KW-0446">Lipid-binding</keyword>
<dbReference type="PROSITE" id="PS00330">
    <property type="entry name" value="HEMOLYSIN_CALCIUM"/>
    <property type="match status" value="2"/>
</dbReference>
<evidence type="ECO:0000256" key="21">
    <source>
        <dbReference type="ARBA" id="ARBA00023586"/>
    </source>
</evidence>
<keyword evidence="5" id="KW-0964">Secreted</keyword>
<evidence type="ECO:0000256" key="7">
    <source>
        <dbReference type="ARBA" id="ARBA00022670"/>
    </source>
</evidence>
<evidence type="ECO:0000256" key="22">
    <source>
        <dbReference type="SAM" id="MobiDB-lite"/>
    </source>
</evidence>
<evidence type="ECO:0000256" key="16">
    <source>
        <dbReference type="ARBA" id="ARBA00022870"/>
    </source>
</evidence>
<evidence type="ECO:0000256" key="4">
    <source>
        <dbReference type="ARBA" id="ARBA00022511"/>
    </source>
</evidence>
<comment type="subcellular location">
    <subcellularLocation>
        <location evidence="2">Host cell membrane</location>
    </subcellularLocation>
    <subcellularLocation>
        <location evidence="21">Host cytoplasm</location>
        <location evidence="21">Host cytosol</location>
    </subcellularLocation>
    <subcellularLocation>
        <location evidence="3">Secreted</location>
    </subcellularLocation>
</comment>
<gene>
    <name evidence="25" type="ORF">Rin_00004730</name>
</gene>
<dbReference type="InterPro" id="IPR020974">
    <property type="entry name" value="CPD_dom"/>
</dbReference>
<keyword evidence="8" id="KW-0808">Transferase</keyword>
<dbReference type="InterPro" id="IPR038383">
    <property type="entry name" value="CPD_dom_sf"/>
</dbReference>
<evidence type="ECO:0000313" key="25">
    <source>
        <dbReference type="EMBL" id="EGY29543.1"/>
    </source>
</evidence>
<evidence type="ECO:0000256" key="19">
    <source>
        <dbReference type="ARBA" id="ARBA00023136"/>
    </source>
</evidence>
<evidence type="ECO:0000256" key="10">
    <source>
        <dbReference type="ARBA" id="ARBA00022737"/>
    </source>
</evidence>
<evidence type="ECO:0000256" key="1">
    <source>
        <dbReference type="ARBA" id="ARBA00001946"/>
    </source>
</evidence>
<dbReference type="Gene3D" id="2.150.10.10">
    <property type="entry name" value="Serralysin-like metalloprotease, C-terminal"/>
    <property type="match status" value="2"/>
</dbReference>
<evidence type="ECO:0000256" key="6">
    <source>
        <dbReference type="ARBA" id="ARBA00022656"/>
    </source>
</evidence>
<dbReference type="GO" id="GO:0016740">
    <property type="term" value="F:transferase activity"/>
    <property type="evidence" value="ECO:0007669"/>
    <property type="project" value="UniProtKB-KW"/>
</dbReference>
<dbReference type="PROSITE" id="PS51771">
    <property type="entry name" value="CGT_MARTX_CPD"/>
    <property type="match status" value="1"/>
</dbReference>
<feature type="compositionally biased region" description="Polar residues" evidence="22">
    <location>
        <begin position="7"/>
        <end position="20"/>
    </location>
</feature>
<comment type="caution">
    <text evidence="25">The sequence shown here is derived from an EMBL/GenBank/DDBJ whole genome shotgun (WGS) entry which is preliminary data.</text>
</comment>
<evidence type="ECO:0000256" key="15">
    <source>
        <dbReference type="ARBA" id="ARBA00022842"/>
    </source>
</evidence>
<dbReference type="PANTHER" id="PTHR38340:SF1">
    <property type="entry name" value="S-LAYER PROTEIN"/>
    <property type="match status" value="1"/>
</dbReference>
<evidence type="ECO:0000256" key="8">
    <source>
        <dbReference type="ARBA" id="ARBA00022679"/>
    </source>
</evidence>
<keyword evidence="10" id="KW-0677">Repeat</keyword>
<dbReference type="PANTHER" id="PTHR38340">
    <property type="entry name" value="S-LAYER PROTEIN"/>
    <property type="match status" value="1"/>
</dbReference>
<dbReference type="GO" id="GO:0020002">
    <property type="term" value="C:host cell plasma membrane"/>
    <property type="evidence" value="ECO:0007669"/>
    <property type="project" value="UniProtKB-SubCell"/>
</dbReference>
<keyword evidence="16" id="KW-1043">Host membrane</keyword>
<feature type="region of interest" description="Disordered" evidence="22">
    <location>
        <begin position="2061"/>
        <end position="2090"/>
    </location>
</feature>
<dbReference type="EMBL" id="AGCA01000103">
    <property type="protein sequence ID" value="EGY29543.1"/>
    <property type="molecule type" value="Genomic_DNA"/>
</dbReference>
<dbReference type="GO" id="GO:0008289">
    <property type="term" value="F:lipid binding"/>
    <property type="evidence" value="ECO:0007669"/>
    <property type="project" value="UniProtKB-KW"/>
</dbReference>
<keyword evidence="23" id="KW-0812">Transmembrane</keyword>
<evidence type="ECO:0000256" key="3">
    <source>
        <dbReference type="ARBA" id="ARBA00004613"/>
    </source>
</evidence>
<dbReference type="Pfam" id="PF00353">
    <property type="entry name" value="HemolysinCabind"/>
    <property type="match status" value="4"/>
</dbReference>
<keyword evidence="14" id="KW-0106">Calcium</keyword>
<keyword evidence="12" id="KW-0788">Thiol protease</keyword>
<dbReference type="GO" id="GO:0005509">
    <property type="term" value="F:calcium ion binding"/>
    <property type="evidence" value="ECO:0007669"/>
    <property type="project" value="InterPro"/>
</dbReference>
<evidence type="ECO:0000313" key="26">
    <source>
        <dbReference type="Proteomes" id="UP000004116"/>
    </source>
</evidence>
<dbReference type="GO" id="GO:0008234">
    <property type="term" value="F:cysteine-type peptidase activity"/>
    <property type="evidence" value="ECO:0007669"/>
    <property type="project" value="UniProtKB-KW"/>
</dbReference>
<evidence type="ECO:0000259" key="24">
    <source>
        <dbReference type="PROSITE" id="PS51771"/>
    </source>
</evidence>
<sequence>MGLGKATPNQLSINAPSGQLSALGENTPATVKNTDVEHWQKPSVTIKGDGGDTAYDCQIIIQIEDDPIVAKAAADLAGKHPNTLLVQLDLAGNYHLLHGDAAQLGGKTNLRVQLVGHGRDGGVTASHITMGGQNNQQLAHHLNGFFDDFKRHSAIDIKPARIVLAGCSLVDLNQQNDFAEGFIRVLNREGVSVTAYSANLVVADDGHRLIVDSEGNTKSARQGKIIYHRDQQGNVRAEISANLPTKLHWVAQQLDQLVSGSTVKSLGCAARTILQDAFHLPDGQLDRQKLLLSAHSPEKRQAWNKAIRQLLQDPATYNEQANLSVQAALAQQQHSIQQQQQRTHEFFQAGEKTQKAHPRVEINAHLIPPWYSLREGIDTGRDSDAWSLAFLDAKQAGKTQYDIFSAGLAADAVRRVHIIEESASGSEMADSYHLHSQFEQLKNSAALSVDNPTIFTRHNGQDLFGATPAPGAYLLKGKYHSVALHIHQDESAGYRYSLYDPQVGSFDLTALSTGENRPALHSLLDSYLQGKDSAGQTRAQQYGIEKTSTGYAFDTYRVNIEQARALTSLGELQTLLNNQVATRNLLSSVTFDGVTLPAKILLDMGATFEGKPTTLEHLISAEGTSLKKLRFQPQQLHDFLTKNNFNDPALEPSLRLLRKRIDGAAGDSSPLLARGLLQDQQISAKTLSLLKQLNAHTRVNADGTLTVKPTLMPSLQPKGLMHRVNQVTGYAGSGMSVLGYYLGYKAIAGYEEALRQQGLTPEKRQALEFERNLALFSVNTNLAVDIGQYGLSRMASVMSGNAAKLGGSMATKARFIKWGGGGLSLVGAGVDIYDAYRSFSQLTTETDPKVRQDLIVSGSLSVANAVVGLGVATAFFIGGAAAAAAGPIGLLVGGVLILVGLGYAAARQVEEIEKHIYLTVGEKWDTGWRIFLGNHPAKAIQDKMAETQRSTYREICDQFLIENARQMVRKQGITPIYHYVYSSKDFDLEARRYWEFKLPFFSRIRKEDASRIREEDLDRERQALIDQFGESVTGSLEARRKGEYYYTPVFKEVDDVVDGASGTIENAVRFDNRRNGRADGIVLFNLGDGKDTATGYRGKRNTFLGGKGAKNYQGNTLNDTFYLGRGGSATAGDFLGSYFDGKAGEDTLLIVATPEGISGYSINLTEGYVHYRKNGAWSRDKVATLADIEHVIGHATLNDHIVGDKNNNQLNGQGGVSTLYGMGGNDVLTLEQGWADGGTEEDSYVILQNVSAKNAKIEIIDTGSASAENNHVIFKHSARQIQSIRLVKKDRAWIKGKWQNRDNYTLRILLTNKNGTTTQLDLEDAYQRSADGTQLQSHHRYSLTTHDGVQINTTSWPETLTVADKKMEGGVESWSLPVLAVQYVALLDNRKLSDRSFNLSGKLNADSLPVLKTTIAKINTIIGDATQGDWIRGDEDNNQLNGQGGHSKLYGMGGNDILTLAQGVADGGTEEDSYIILQNASAENVKIAIIDTGSTFAENNHLILKQDAVQIQSITLMIKDKAWVNESWQHRDNYTLRILLTNDNGTTTQLDLEDAYKISEDGKQLKLHNRYSVTTRDGLQIDTRSWPKTIQVADKTINENGLHSWSLPVLAAQYVPIYDSKRSAFLASAAAEQSTIELIQKNAQGQSEITVDGQKTVLPKWMRLQLGDTAYNDTIEGDDSNNALSSVQGNDSLKGKAGSDVYHLYHQPNISKTITIDNEDTTDKPATDLIILHSVSMDQVNTLTQHPNGDLVLRAATPDITVGILELRLRHFMQHQRYQHALILDKVGDYYLVEKGEDDRAHIYPAYFDRQSGGFKRGTQQDNLQTQATLGDDWVTLSNAALLAENTFHTLAGNDTVIDRSDLDITVYAGEGDDNLVVDKAKKGNKTFYGQAGDDFLASGAGDDFLDGGVGNDTLKGNAGNDRLAGGKGNDIYLYTRGDGNDVIHEIGGNDTLVLLGNITEDDVQLQRQGNHLYFIIAEREGRGAGVIQVKNHFASIDSSLEKIQVAGHEYDISGLLKNSPAFIGDSTAIILTGLIPVLSGGSVTKQPDIPLAFEVAARRPGRETDERRQLRDSANARSQQRGSFKGEGYNANQGNLLAEAMVSFPDAARQSFNSHASLMPQGGQHLLVASQ</sequence>
<evidence type="ECO:0000256" key="9">
    <source>
        <dbReference type="ARBA" id="ARBA00022723"/>
    </source>
</evidence>
<keyword evidence="20" id="KW-1035">Host cytoplasm</keyword>
<dbReference type="Gene3D" id="3.40.50.11050">
    <property type="match status" value="1"/>
</dbReference>
<feature type="transmembrane region" description="Helical" evidence="23">
    <location>
        <begin position="884"/>
        <end position="906"/>
    </location>
</feature>
<feature type="transmembrane region" description="Helical" evidence="23">
    <location>
        <begin position="854"/>
        <end position="877"/>
    </location>
</feature>
<keyword evidence="23" id="KW-1133">Transmembrane helix</keyword>
<keyword evidence="26" id="KW-1185">Reference proteome</keyword>
<evidence type="ECO:0000256" key="13">
    <source>
        <dbReference type="ARBA" id="ARBA00022813"/>
    </source>
</evidence>
<dbReference type="Proteomes" id="UP000004116">
    <property type="component" value="Unassembled WGS sequence"/>
</dbReference>
<dbReference type="Pfam" id="PF11713">
    <property type="entry name" value="Peptidase_C80"/>
    <property type="match status" value="1"/>
</dbReference>
<keyword evidence="9" id="KW-0479">Metal-binding</keyword>
<keyword evidence="19 23" id="KW-0472">Membrane</keyword>
<evidence type="ECO:0000256" key="11">
    <source>
        <dbReference type="ARBA" id="ARBA00022801"/>
    </source>
</evidence>
<evidence type="ECO:0000256" key="23">
    <source>
        <dbReference type="SAM" id="Phobius"/>
    </source>
</evidence>
<dbReference type="GO" id="GO:0005576">
    <property type="term" value="C:extracellular region"/>
    <property type="evidence" value="ECO:0007669"/>
    <property type="project" value="UniProtKB-SubCell"/>
</dbReference>
<keyword evidence="6" id="KW-0800">Toxin</keyword>
<feature type="compositionally biased region" description="Basic and acidic residues" evidence="22">
    <location>
        <begin position="2061"/>
        <end position="2072"/>
    </location>
</feature>
<evidence type="ECO:0000256" key="2">
    <source>
        <dbReference type="ARBA" id="ARBA00004165"/>
    </source>
</evidence>
<evidence type="ECO:0000256" key="18">
    <source>
        <dbReference type="ARBA" id="ARBA00023121"/>
    </source>
</evidence>
<dbReference type="SUPFAM" id="SSF51120">
    <property type="entry name" value="beta-Roll"/>
    <property type="match status" value="3"/>
</dbReference>
<keyword evidence="11" id="KW-0378">Hydrolase</keyword>
<accession>G2GXI1</accession>
<evidence type="ECO:0000256" key="20">
    <source>
        <dbReference type="ARBA" id="ARBA00023200"/>
    </source>
</evidence>
<organism evidence="25 26">
    <name type="scientific">Candidatus Regiella insecticola 5.15</name>
    <dbReference type="NCBI Taxonomy" id="1005043"/>
    <lineage>
        <taxon>Bacteria</taxon>
        <taxon>Pseudomonadati</taxon>
        <taxon>Pseudomonadota</taxon>
        <taxon>Gammaproteobacteria</taxon>
        <taxon>Enterobacterales</taxon>
        <taxon>Enterobacteriaceae</taxon>
        <taxon>aphid secondary symbionts</taxon>
        <taxon>Candidatus Regiella</taxon>
    </lineage>
</organism>
<dbReference type="PRINTS" id="PR00313">
    <property type="entry name" value="CABNDNGRPT"/>
</dbReference>
<keyword evidence="15" id="KW-0460">Magnesium</keyword>
<dbReference type="InterPro" id="IPR018511">
    <property type="entry name" value="Hemolysin-typ_Ca-bd_CS"/>
</dbReference>
<evidence type="ECO:0000256" key="5">
    <source>
        <dbReference type="ARBA" id="ARBA00022525"/>
    </source>
</evidence>
<name>G2GXI1_9ENTR</name>
<dbReference type="InterPro" id="IPR001343">
    <property type="entry name" value="Hemolysn_Ca-bd"/>
</dbReference>